<feature type="domain" description="DUF3823" evidence="1">
    <location>
        <begin position="18"/>
        <end position="113"/>
    </location>
</feature>
<dbReference type="InterPro" id="IPR041186">
    <property type="entry name" value="DUF3823_C"/>
</dbReference>
<evidence type="ECO:0000313" key="3">
    <source>
        <dbReference type="EMBL" id="AYD49296.1"/>
    </source>
</evidence>
<feature type="domain" description="DUF3823" evidence="2">
    <location>
        <begin position="116"/>
        <end position="228"/>
    </location>
</feature>
<dbReference type="InterPro" id="IPR024278">
    <property type="entry name" value="DUF3823_N"/>
</dbReference>
<proteinExistence type="predicted"/>
<evidence type="ECO:0000259" key="2">
    <source>
        <dbReference type="Pfam" id="PF18003"/>
    </source>
</evidence>
<sequence>MSCFNACKKDNYAPPTNKFTGRVVYQGTPLGLKNNNGGTVYFELWQGGYGKSGAINVYFNQDGSFSDLLFNGTYKMVIPTSQGPFMSIENPETHTDTIPLVLTGDKTMDIEVMPYYMINNAKFIIGADSVVTASCSVKKIITDTNAKDIQFVALYVNRTDFVDDNNSFVSNTIAGGDISDMNNLSFTAKIPTNIANANIGVGKQNYFYARIGLKIVGLDDMLFSDVVKVSL</sequence>
<dbReference type="AlphaFoldDB" id="A0A386HUX3"/>
<evidence type="ECO:0000259" key="1">
    <source>
        <dbReference type="Pfam" id="PF12866"/>
    </source>
</evidence>
<dbReference type="Gene3D" id="2.60.40.1120">
    <property type="entry name" value="Carboxypeptidase-like, regulatory domain"/>
    <property type="match status" value="1"/>
</dbReference>
<dbReference type="Gene3D" id="2.60.40.2060">
    <property type="match status" value="1"/>
</dbReference>
<dbReference type="EMBL" id="CP032489">
    <property type="protein sequence ID" value="AYD49296.1"/>
    <property type="molecule type" value="Genomic_DNA"/>
</dbReference>
<protein>
    <submittedName>
        <fullName evidence="3">DUF3823 domain-containing protein</fullName>
    </submittedName>
</protein>
<evidence type="ECO:0000313" key="4">
    <source>
        <dbReference type="Proteomes" id="UP000266118"/>
    </source>
</evidence>
<dbReference type="Proteomes" id="UP000266118">
    <property type="component" value="Chromosome"/>
</dbReference>
<dbReference type="OrthoDB" id="1433240at2"/>
<gene>
    <name evidence="3" type="ORF">D6B99_05435</name>
</gene>
<name>A0A386HUX3_9BACT</name>
<reference evidence="3 4" key="1">
    <citation type="submission" date="2018-09" db="EMBL/GenBank/DDBJ databases">
        <title>Arachidicoccus sp. nov., a bacterium isolated from soil.</title>
        <authorList>
            <person name="Weon H.-Y."/>
            <person name="Kwon S.-W."/>
            <person name="Lee S.A."/>
        </authorList>
    </citation>
    <scope>NUCLEOTIDE SEQUENCE [LARGE SCALE GENOMIC DNA]</scope>
    <source>
        <strain evidence="3 4">KIS59-12</strain>
    </source>
</reference>
<organism evidence="3 4">
    <name type="scientific">Arachidicoccus soli</name>
    <dbReference type="NCBI Taxonomy" id="2341117"/>
    <lineage>
        <taxon>Bacteria</taxon>
        <taxon>Pseudomonadati</taxon>
        <taxon>Bacteroidota</taxon>
        <taxon>Chitinophagia</taxon>
        <taxon>Chitinophagales</taxon>
        <taxon>Chitinophagaceae</taxon>
        <taxon>Arachidicoccus</taxon>
    </lineage>
</organism>
<keyword evidence="4" id="KW-1185">Reference proteome</keyword>
<dbReference type="KEGG" id="ark:D6B99_05435"/>
<dbReference type="Pfam" id="PF18003">
    <property type="entry name" value="DUF3823_C"/>
    <property type="match status" value="1"/>
</dbReference>
<dbReference type="Pfam" id="PF12866">
    <property type="entry name" value="DUF3823"/>
    <property type="match status" value="1"/>
</dbReference>
<accession>A0A386HUX3</accession>